<dbReference type="GO" id="GO:0008218">
    <property type="term" value="P:bioluminescence"/>
    <property type="evidence" value="ECO:0007669"/>
    <property type="project" value="UniProtKB-KW"/>
</dbReference>
<dbReference type="InterPro" id="IPR020845">
    <property type="entry name" value="AMP-binding_CS"/>
</dbReference>
<evidence type="ECO:0000259" key="13">
    <source>
        <dbReference type="Pfam" id="PF00501"/>
    </source>
</evidence>
<evidence type="ECO:0000256" key="9">
    <source>
        <dbReference type="ARBA" id="ARBA00023140"/>
    </source>
</evidence>
<dbReference type="SUPFAM" id="SSF56801">
    <property type="entry name" value="Acetyl-CoA synthetase-like"/>
    <property type="match status" value="1"/>
</dbReference>
<dbReference type="FunFam" id="3.40.50.12780:FF:000003">
    <property type="entry name" value="Long-chain-fatty-acid--CoA ligase FadD"/>
    <property type="match status" value="1"/>
</dbReference>
<evidence type="ECO:0000256" key="4">
    <source>
        <dbReference type="ARBA" id="ARBA00019043"/>
    </source>
</evidence>
<dbReference type="PROSITE" id="PS00455">
    <property type="entry name" value="AMP_BINDING"/>
    <property type="match status" value="1"/>
</dbReference>
<dbReference type="FunFam" id="3.30.300.30:FF:000007">
    <property type="entry name" value="4-coumarate--CoA ligase 2"/>
    <property type="match status" value="1"/>
</dbReference>
<dbReference type="InterPro" id="IPR000873">
    <property type="entry name" value="AMP-dep_synth/lig_dom"/>
</dbReference>
<evidence type="ECO:0000256" key="10">
    <source>
        <dbReference type="ARBA" id="ARBA00023223"/>
    </source>
</evidence>
<dbReference type="GO" id="GO:0004467">
    <property type="term" value="F:long-chain fatty acid-CoA ligase activity"/>
    <property type="evidence" value="ECO:0007669"/>
    <property type="project" value="TreeGrafter"/>
</dbReference>
<evidence type="ECO:0000313" key="16">
    <source>
        <dbReference type="Proteomes" id="UP001314205"/>
    </source>
</evidence>
<evidence type="ECO:0000256" key="12">
    <source>
        <dbReference type="ARBA" id="ARBA00048497"/>
    </source>
</evidence>
<dbReference type="InterPro" id="IPR042099">
    <property type="entry name" value="ANL_N_sf"/>
</dbReference>
<evidence type="ECO:0000256" key="7">
    <source>
        <dbReference type="ARBA" id="ARBA00023002"/>
    </source>
</evidence>
<keyword evidence="6" id="KW-0067">ATP-binding</keyword>
<dbReference type="InterPro" id="IPR025110">
    <property type="entry name" value="AMP-bd_C"/>
</dbReference>
<protein>
    <recommendedName>
        <fullName evidence="4">Luciferin 4-monooxygenase</fullName>
        <ecNumber evidence="3">1.13.12.7</ecNumber>
    </recommendedName>
</protein>
<keyword evidence="11" id="KW-0599">Photoprotein</keyword>
<dbReference type="PANTHER" id="PTHR24096:SF422">
    <property type="entry name" value="BCDNA.GH02901"/>
    <property type="match status" value="1"/>
</dbReference>
<dbReference type="GO" id="GO:0005524">
    <property type="term" value="F:ATP binding"/>
    <property type="evidence" value="ECO:0007669"/>
    <property type="project" value="UniProtKB-KW"/>
</dbReference>
<dbReference type="InterPro" id="IPR045851">
    <property type="entry name" value="AMP-bd_C_sf"/>
</dbReference>
<dbReference type="PANTHER" id="PTHR24096">
    <property type="entry name" value="LONG-CHAIN-FATTY-ACID--COA LIGASE"/>
    <property type="match status" value="1"/>
</dbReference>
<comment type="subcellular location">
    <subcellularLocation>
        <location evidence="1">Peroxisome</location>
    </subcellularLocation>
</comment>
<comment type="similarity">
    <text evidence="2">Belongs to the ATP-dependent AMP-binding enzyme family.</text>
</comment>
<keyword evidence="16" id="KW-1185">Reference proteome</keyword>
<dbReference type="GO" id="GO:0004497">
    <property type="term" value="F:monooxygenase activity"/>
    <property type="evidence" value="ECO:0007669"/>
    <property type="project" value="UniProtKB-KW"/>
</dbReference>
<comment type="catalytic activity">
    <reaction evidence="12">
        <text>firefly D-luciferin + ATP + O2 = firefly oxyluciferin + hnu + AMP + CO2 + diphosphate</text>
        <dbReference type="Rhea" id="RHEA:10732"/>
        <dbReference type="ChEBI" id="CHEBI:15379"/>
        <dbReference type="ChEBI" id="CHEBI:16526"/>
        <dbReference type="ChEBI" id="CHEBI:16792"/>
        <dbReference type="ChEBI" id="CHEBI:30212"/>
        <dbReference type="ChEBI" id="CHEBI:30616"/>
        <dbReference type="ChEBI" id="CHEBI:33019"/>
        <dbReference type="ChEBI" id="CHEBI:58038"/>
        <dbReference type="ChEBI" id="CHEBI:456215"/>
        <dbReference type="EC" id="1.13.12.7"/>
    </reaction>
</comment>
<accession>A0AAV1KHN2</accession>
<proteinExistence type="inferred from homology"/>
<evidence type="ECO:0000256" key="2">
    <source>
        <dbReference type="ARBA" id="ARBA00006432"/>
    </source>
</evidence>
<evidence type="ECO:0000256" key="6">
    <source>
        <dbReference type="ARBA" id="ARBA00022840"/>
    </source>
</evidence>
<dbReference type="Gene3D" id="3.40.50.12780">
    <property type="entry name" value="N-terminal domain of ligase-like"/>
    <property type="match status" value="1"/>
</dbReference>
<dbReference type="EMBL" id="CAVLGL010000046">
    <property type="protein sequence ID" value="CAK1582568.1"/>
    <property type="molecule type" value="Genomic_DNA"/>
</dbReference>
<evidence type="ECO:0000256" key="1">
    <source>
        <dbReference type="ARBA" id="ARBA00004275"/>
    </source>
</evidence>
<dbReference type="GO" id="GO:0046949">
    <property type="term" value="P:fatty-acyl-CoA biosynthetic process"/>
    <property type="evidence" value="ECO:0007669"/>
    <property type="project" value="TreeGrafter"/>
</dbReference>
<keyword evidence="10" id="KW-0455">Luminescence</keyword>
<evidence type="ECO:0000256" key="11">
    <source>
        <dbReference type="ARBA" id="ARBA00023262"/>
    </source>
</evidence>
<gene>
    <name evidence="15" type="ORF">PARMNEM_LOCUS4077</name>
</gene>
<evidence type="ECO:0000256" key="5">
    <source>
        <dbReference type="ARBA" id="ARBA00022741"/>
    </source>
</evidence>
<feature type="domain" description="AMP-binding enzyme C-terminal" evidence="14">
    <location>
        <begin position="481"/>
        <end position="556"/>
    </location>
</feature>
<reference evidence="15 16" key="1">
    <citation type="submission" date="2023-11" db="EMBL/GenBank/DDBJ databases">
        <authorList>
            <person name="Hedman E."/>
            <person name="Englund M."/>
            <person name="Stromberg M."/>
            <person name="Nyberg Akerstrom W."/>
            <person name="Nylinder S."/>
            <person name="Jareborg N."/>
            <person name="Kallberg Y."/>
            <person name="Kronander E."/>
        </authorList>
    </citation>
    <scope>NUCLEOTIDE SEQUENCE [LARGE SCALE GENOMIC DNA]</scope>
</reference>
<keyword evidence="7" id="KW-0560">Oxidoreductase</keyword>
<sequence length="570" mass="63405">MARTNLVTKNIQKLLLVRKYSNLSTQNLWTRENIVNSPFNDIQLPSLNVTEYIWQNLDKWANKPATICGITNRSYTYNELYKYSRKFAVKLRTQWDISEGDVTCIMMSNNPEYAIVTLGSLEAGAAVTTINPLYTVHEVQRQLLLSNPKIVNGRPETVGVIKEACKNANMNLPIIVVKNTHENLPSGTICFHELIDDANVDFSVLNTIDKNIDDIALIPYSSGTTGMPKGVELVHRTLVINFLQQDAEGIRHYQHATDSHQESLLAVLPMYHMYGLGIILLQKLTTGAKIVILPKFERKTFLHAIKEHKTSLLHLVPPLASFLGSHPSVEDEYLSHIHTYICGAAPLPKQDIFQVLEKSKPNVDFLQVYGLTETSSLATTVPPGSKNYTSVGVALPSTKLRIVDSDDRNLGPNAVGELLIKGPQIMKGYRNNPEATKAVITDDGWFRSGDLASIDHAGVVTICDRIKELIKVKGFQVAPAELESVLKEHPDILDAAVIGVPDSKLGEVPKAFVVLKDGCKQDSINVKKFVEDRVASYKRLSDVEFMKSLPRNPSGKILKKVLRENCAKFC</sequence>
<keyword evidence="8" id="KW-0503">Monooxygenase</keyword>
<comment type="caution">
    <text evidence="15">The sequence shown here is derived from an EMBL/GenBank/DDBJ whole genome shotgun (WGS) entry which is preliminary data.</text>
</comment>
<keyword evidence="9" id="KW-0576">Peroxisome</keyword>
<dbReference type="EC" id="1.13.12.7" evidence="3"/>
<evidence type="ECO:0000259" key="14">
    <source>
        <dbReference type="Pfam" id="PF13193"/>
    </source>
</evidence>
<evidence type="ECO:0000256" key="8">
    <source>
        <dbReference type="ARBA" id="ARBA00023033"/>
    </source>
</evidence>
<dbReference type="Pfam" id="PF00501">
    <property type="entry name" value="AMP-binding"/>
    <property type="match status" value="1"/>
</dbReference>
<organism evidence="15 16">
    <name type="scientific">Parnassius mnemosyne</name>
    <name type="common">clouded apollo</name>
    <dbReference type="NCBI Taxonomy" id="213953"/>
    <lineage>
        <taxon>Eukaryota</taxon>
        <taxon>Metazoa</taxon>
        <taxon>Ecdysozoa</taxon>
        <taxon>Arthropoda</taxon>
        <taxon>Hexapoda</taxon>
        <taxon>Insecta</taxon>
        <taxon>Pterygota</taxon>
        <taxon>Neoptera</taxon>
        <taxon>Endopterygota</taxon>
        <taxon>Lepidoptera</taxon>
        <taxon>Glossata</taxon>
        <taxon>Ditrysia</taxon>
        <taxon>Papilionoidea</taxon>
        <taxon>Papilionidae</taxon>
        <taxon>Parnassiinae</taxon>
        <taxon>Parnassini</taxon>
        <taxon>Parnassius</taxon>
        <taxon>Driopa</taxon>
    </lineage>
</organism>
<feature type="domain" description="AMP-dependent synthetase/ligase" evidence="13">
    <location>
        <begin position="55"/>
        <end position="429"/>
    </location>
</feature>
<dbReference type="Pfam" id="PF13193">
    <property type="entry name" value="AMP-binding_C"/>
    <property type="match status" value="1"/>
</dbReference>
<name>A0AAV1KHN2_9NEOP</name>
<dbReference type="CDD" id="cd05911">
    <property type="entry name" value="Firefly_Luc_like"/>
    <property type="match status" value="1"/>
</dbReference>
<dbReference type="AlphaFoldDB" id="A0AAV1KHN2"/>
<dbReference type="Proteomes" id="UP001314205">
    <property type="component" value="Unassembled WGS sequence"/>
</dbReference>
<dbReference type="Gene3D" id="3.30.300.30">
    <property type="match status" value="1"/>
</dbReference>
<evidence type="ECO:0000313" key="15">
    <source>
        <dbReference type="EMBL" id="CAK1582568.1"/>
    </source>
</evidence>
<evidence type="ECO:0000256" key="3">
    <source>
        <dbReference type="ARBA" id="ARBA00012532"/>
    </source>
</evidence>
<dbReference type="GO" id="GO:0005777">
    <property type="term" value="C:peroxisome"/>
    <property type="evidence" value="ECO:0007669"/>
    <property type="project" value="UniProtKB-SubCell"/>
</dbReference>
<keyword evidence="5" id="KW-0547">Nucleotide-binding</keyword>